<proteinExistence type="predicted"/>
<organism evidence="1 2">
    <name type="scientific">Irpex rosettiformis</name>
    <dbReference type="NCBI Taxonomy" id="378272"/>
    <lineage>
        <taxon>Eukaryota</taxon>
        <taxon>Fungi</taxon>
        <taxon>Dikarya</taxon>
        <taxon>Basidiomycota</taxon>
        <taxon>Agaricomycotina</taxon>
        <taxon>Agaricomycetes</taxon>
        <taxon>Polyporales</taxon>
        <taxon>Irpicaceae</taxon>
        <taxon>Irpex</taxon>
    </lineage>
</organism>
<comment type="caution">
    <text evidence="1">The sequence shown here is derived from an EMBL/GenBank/DDBJ whole genome shotgun (WGS) entry which is preliminary data.</text>
</comment>
<protein>
    <submittedName>
        <fullName evidence="1">Uncharacterized protein</fullName>
    </submittedName>
</protein>
<dbReference type="EMBL" id="MU274969">
    <property type="protein sequence ID" value="KAI0083384.1"/>
    <property type="molecule type" value="Genomic_DNA"/>
</dbReference>
<accession>A0ACB8TN19</accession>
<evidence type="ECO:0000313" key="1">
    <source>
        <dbReference type="EMBL" id="KAI0083384.1"/>
    </source>
</evidence>
<keyword evidence="2" id="KW-1185">Reference proteome</keyword>
<evidence type="ECO:0000313" key="2">
    <source>
        <dbReference type="Proteomes" id="UP001055072"/>
    </source>
</evidence>
<name>A0ACB8TN19_9APHY</name>
<sequence length="865" mass="99756">MDNDYDNPYFYRPEPEDDVEVEPEPMPLSDEETVLQKIGSGPGHLCRTMKMTRELGQLSDKEIALKMVEVINFMAEKGLDIATFLHYLSWNLQVPVHMASEEGVIRHARTALMNSLQLPGIIEHWLKPPRKHLKGISTLGAKDVLEKWAVESVRSRIGSEMQSFSPYLYSSPDDMSEEMLLSVNLKDDIKTMKDIMPTFWDLMVSLGCTTRQLKFGKYKDHEPRIFIIGAILQYNCSQNYCRYQKELSIYLKACGLGGKAGDTTHLFGLTMSQSWVHKGIATLSESNRQRMLKDVAEHTIYGGHDNLNLSFKVFESRKSKQTRFDSGTAGTVYIVKNTTIPPPSRLAYQKQRAVGSLTPITARDVYLHEIAVAPRLRPFHIHIIKQFLLDVPHFVVFEAQHSDHLIFRPSPPIEGLPIGPDHATCQYMLDTVPMGEASQDGNRQVLEEWLRQLKLDGDRARSERNEDRLLIWIGDQLTTIHIRFLKRDRSFDMNFIQRFEQILEIFGWFHAMLATLFSLHKQYYGTSTSFGLKHAFDNMGRKGLERTATQGNFYYTCRQAVKHIAAARFCDIWTVIGGVEKINTLVNREPEELETLAAKILDEFASNVALEKLRSLPTAKRDQELEHSVQFCRDLLNYLSLDDAIKTGDVGRMEQMLPRLLFRFHGSGSHNYAHEVLELMQGLWKEWPLDLRRFVMRHCWLANTTGHKSGFLSFDMLQEHNIRDIKTLFAAHGPFATWDYIKRISASIPTQRKLKDHIEREFNHFRRYKGHTSPDHERDVADLQEKYRKGKVHVYQAGRKVDHKAKDFVAQGLNAESLQSMITRWANGRVTEKLTLEDYDKVDLHLHRMDQAQKEVPHSGDVQET</sequence>
<dbReference type="Proteomes" id="UP001055072">
    <property type="component" value="Unassembled WGS sequence"/>
</dbReference>
<gene>
    <name evidence="1" type="ORF">BDY19DRAFT_998615</name>
</gene>
<reference evidence="1" key="1">
    <citation type="journal article" date="2021" name="Environ. Microbiol.">
        <title>Gene family expansions and transcriptome signatures uncover fungal adaptations to wood decay.</title>
        <authorList>
            <person name="Hage H."/>
            <person name="Miyauchi S."/>
            <person name="Viragh M."/>
            <person name="Drula E."/>
            <person name="Min B."/>
            <person name="Chaduli D."/>
            <person name="Navarro D."/>
            <person name="Favel A."/>
            <person name="Norest M."/>
            <person name="Lesage-Meessen L."/>
            <person name="Balint B."/>
            <person name="Merenyi Z."/>
            <person name="de Eugenio L."/>
            <person name="Morin E."/>
            <person name="Martinez A.T."/>
            <person name="Baldrian P."/>
            <person name="Stursova M."/>
            <person name="Martinez M.J."/>
            <person name="Novotny C."/>
            <person name="Magnuson J.K."/>
            <person name="Spatafora J.W."/>
            <person name="Maurice S."/>
            <person name="Pangilinan J."/>
            <person name="Andreopoulos W."/>
            <person name="LaButti K."/>
            <person name="Hundley H."/>
            <person name="Na H."/>
            <person name="Kuo A."/>
            <person name="Barry K."/>
            <person name="Lipzen A."/>
            <person name="Henrissat B."/>
            <person name="Riley R."/>
            <person name="Ahrendt S."/>
            <person name="Nagy L.G."/>
            <person name="Grigoriev I.V."/>
            <person name="Martin F."/>
            <person name="Rosso M.N."/>
        </authorList>
    </citation>
    <scope>NUCLEOTIDE SEQUENCE</scope>
    <source>
        <strain evidence="1">CBS 384.51</strain>
    </source>
</reference>